<reference evidence="12 13" key="1">
    <citation type="submission" date="2020-11" db="EMBL/GenBank/DDBJ databases">
        <title>Arthrobacter antarcticus sp. nov., isolated from Antarctic Soil.</title>
        <authorList>
            <person name="Li J."/>
        </authorList>
    </citation>
    <scope>NUCLEOTIDE SEQUENCE [LARGE SCALE GENOMIC DNA]</scope>
    <source>
        <strain evidence="12 13">Z1-20</strain>
    </source>
</reference>
<comment type="similarity">
    <text evidence="2 10">Belongs to the class-I aminoacyl-tRNA synthetase family. MshC subfamily.</text>
</comment>
<accession>A0A931CJ64</accession>
<dbReference type="PANTHER" id="PTHR10890:SF3">
    <property type="entry name" value="CYSTEINE--TRNA LIGASE, CYTOPLASMIC"/>
    <property type="match status" value="1"/>
</dbReference>
<feature type="binding site" evidence="10">
    <location>
        <begin position="81"/>
        <end position="83"/>
    </location>
    <ligand>
        <name>L-cysteinyl-5'-AMP</name>
        <dbReference type="ChEBI" id="CHEBI:144924"/>
    </ligand>
</feature>
<sequence length="452" mass="48915">MKSWKSRPVPQLPGTMPAIRLYESRAATVRELPVQASSSMYVCGITPYDATHMGHAATYVAFDLLNRAWHDAGQSVRYVQNVTDVDDPLLERANRDGIDWRELAKEQTDLFRADMEALNVLAPEHYIGAVESVEWIVPQVERLVAAGLAYPVSGSDTDPSGDIYFSVDAASASMPTAGNLPADRILPDDGVMPDDGAWWLGQISSLTRQEMLPIFAERGGDPERAGKRNALDPLLWRVARAGEPSWAGASLGAGRPGWHIECTVIAQRFLPAPFTVQGGGSDLVFPHHEMGAGHAYALSGVEMARHYVHTGMVGLAGEKMSKSKGNLVLVSKLRANGVEPAAIRTAILSHHYRSDWFWTDEVLEQAQTRLKRWREALGSALPGSARTLILELRAALAADLDAPRALAAVDQWAAAQGKRLPDSTMAESETSSSELAAALVTDALEALLGIVI</sequence>
<protein>
    <recommendedName>
        <fullName evidence="10">L-cysteine:1D-myo-inositol 2-amino-2-deoxy-alpha-D-glucopyranoside ligase</fullName>
        <shortName evidence="10">L-Cys:GlcN-Ins ligase</shortName>
        <ecNumber evidence="10">6.3.1.13</ecNumber>
    </recommendedName>
    <alternativeName>
        <fullName evidence="10">Mycothiol ligase</fullName>
        <shortName evidence="10">MSH ligase</shortName>
    </alternativeName>
</protein>
<dbReference type="GO" id="GO:0008270">
    <property type="term" value="F:zinc ion binding"/>
    <property type="evidence" value="ECO:0007669"/>
    <property type="project" value="UniProtKB-UniRule"/>
</dbReference>
<evidence type="ECO:0000256" key="2">
    <source>
        <dbReference type="ARBA" id="ARBA00007723"/>
    </source>
</evidence>
<evidence type="ECO:0000256" key="5">
    <source>
        <dbReference type="ARBA" id="ARBA00022723"/>
    </source>
</evidence>
<dbReference type="GO" id="GO:0005524">
    <property type="term" value="F:ATP binding"/>
    <property type="evidence" value="ECO:0007669"/>
    <property type="project" value="UniProtKB-KW"/>
</dbReference>
<organism evidence="12 13">
    <name type="scientific">Arthrobacter terrae</name>
    <dbReference type="NCBI Taxonomy" id="2935737"/>
    <lineage>
        <taxon>Bacteria</taxon>
        <taxon>Bacillati</taxon>
        <taxon>Actinomycetota</taxon>
        <taxon>Actinomycetes</taxon>
        <taxon>Micrococcales</taxon>
        <taxon>Micrococcaceae</taxon>
        <taxon>Arthrobacter</taxon>
    </lineage>
</organism>
<dbReference type="EC" id="6.3.1.13" evidence="10"/>
<comment type="catalytic activity">
    <reaction evidence="9 10">
        <text>1D-myo-inositol 2-amino-2-deoxy-alpha-D-glucopyranoside + L-cysteine + ATP = 1D-myo-inositol 2-(L-cysteinylamino)-2-deoxy-alpha-D-glucopyranoside + AMP + diphosphate + H(+)</text>
        <dbReference type="Rhea" id="RHEA:26176"/>
        <dbReference type="ChEBI" id="CHEBI:15378"/>
        <dbReference type="ChEBI" id="CHEBI:30616"/>
        <dbReference type="ChEBI" id="CHEBI:33019"/>
        <dbReference type="ChEBI" id="CHEBI:35235"/>
        <dbReference type="ChEBI" id="CHEBI:58886"/>
        <dbReference type="ChEBI" id="CHEBI:58887"/>
        <dbReference type="ChEBI" id="CHEBI:456215"/>
        <dbReference type="EC" id="6.3.1.13"/>
    </reaction>
</comment>
<dbReference type="InterPro" id="IPR017812">
    <property type="entry name" value="Mycothiol_ligase_MshC"/>
</dbReference>
<dbReference type="GO" id="GO:0010125">
    <property type="term" value="P:mycothiol biosynthetic process"/>
    <property type="evidence" value="ECO:0007669"/>
    <property type="project" value="UniProtKB-UniRule"/>
</dbReference>
<dbReference type="InterPro" id="IPR032678">
    <property type="entry name" value="tRNA-synt_1_cat_dom"/>
</dbReference>
<keyword evidence="5 10" id="KW-0479">Metal-binding</keyword>
<evidence type="ECO:0000256" key="1">
    <source>
        <dbReference type="ARBA" id="ARBA00003679"/>
    </source>
</evidence>
<dbReference type="Pfam" id="PF01406">
    <property type="entry name" value="tRNA-synt_1e"/>
    <property type="match status" value="2"/>
</dbReference>
<feature type="binding site" evidence="10">
    <location>
        <position position="287"/>
    </location>
    <ligand>
        <name>Zn(2+)</name>
        <dbReference type="ChEBI" id="CHEBI:29105"/>
    </ligand>
</feature>
<feature type="binding site" evidence="10">
    <location>
        <position position="58"/>
    </location>
    <ligand>
        <name>L-cysteinyl-5'-AMP</name>
        <dbReference type="ChEBI" id="CHEBI:144924"/>
    </ligand>
</feature>
<comment type="function">
    <text evidence="1 10">Catalyzes the ATP-dependent condensation of GlcN-Ins and L-cysteine to form L-Cys-GlcN-Ins.</text>
</comment>
<feature type="short sequence motif" description="'ERGGDP' region" evidence="10">
    <location>
        <begin position="217"/>
        <end position="222"/>
    </location>
</feature>
<comment type="cofactor">
    <cofactor evidence="10">
        <name>Zn(2+)</name>
        <dbReference type="ChEBI" id="CHEBI:29105"/>
    </cofactor>
    <text evidence="10">Binds 1 zinc ion per subunit.</text>
</comment>
<evidence type="ECO:0000256" key="9">
    <source>
        <dbReference type="ARBA" id="ARBA00048350"/>
    </source>
</evidence>
<dbReference type="PRINTS" id="PR00983">
    <property type="entry name" value="TRNASYNTHCYS"/>
</dbReference>
<keyword evidence="4 10" id="KW-0436">Ligase</keyword>
<dbReference type="InterPro" id="IPR024909">
    <property type="entry name" value="Cys-tRNA/MSH_ligase"/>
</dbReference>
<feature type="binding site" evidence="10">
    <location>
        <position position="313"/>
    </location>
    <ligand>
        <name>L-cysteinyl-5'-AMP</name>
        <dbReference type="ChEBI" id="CHEBI:144924"/>
    </ligand>
</feature>
<proteinExistence type="inferred from homology"/>
<comment type="subunit">
    <text evidence="3 10">Monomer.</text>
</comment>
<dbReference type="GO" id="GO:0035446">
    <property type="term" value="F:cysteine-glucosaminylinositol ligase activity"/>
    <property type="evidence" value="ECO:0007669"/>
    <property type="project" value="UniProtKB-UniRule"/>
</dbReference>
<feature type="domain" description="tRNA synthetases class I catalytic" evidence="11">
    <location>
        <begin position="37"/>
        <end position="169"/>
    </location>
</feature>
<dbReference type="Gene3D" id="3.40.50.620">
    <property type="entry name" value="HUPs"/>
    <property type="match status" value="1"/>
</dbReference>
<dbReference type="Gene3D" id="1.20.120.640">
    <property type="entry name" value="Anticodon-binding domain of a subclass of class I aminoacyl-tRNA synthetases"/>
    <property type="match status" value="1"/>
</dbReference>
<dbReference type="RefSeq" id="WP_196396529.1">
    <property type="nucleotide sequence ID" value="NZ_JADNYM010000010.1"/>
</dbReference>
<dbReference type="EMBL" id="JADNYM010000010">
    <property type="protein sequence ID" value="MBG0739582.1"/>
    <property type="molecule type" value="Genomic_DNA"/>
</dbReference>
<dbReference type="HAMAP" id="MF_01697">
    <property type="entry name" value="MshC"/>
    <property type="match status" value="1"/>
</dbReference>
<feature type="binding site" evidence="10">
    <location>
        <begin position="280"/>
        <end position="282"/>
    </location>
    <ligand>
        <name>L-cysteinyl-5'-AMP</name>
        <dbReference type="ChEBI" id="CHEBI:144924"/>
    </ligand>
</feature>
<evidence type="ECO:0000313" key="13">
    <source>
        <dbReference type="Proteomes" id="UP000655366"/>
    </source>
</evidence>
<evidence type="ECO:0000259" key="11">
    <source>
        <dbReference type="Pfam" id="PF01406"/>
    </source>
</evidence>
<dbReference type="Proteomes" id="UP000655366">
    <property type="component" value="Unassembled WGS sequence"/>
</dbReference>
<feature type="domain" description="tRNA synthetases class I catalytic" evidence="11">
    <location>
        <begin position="223"/>
        <end position="367"/>
    </location>
</feature>
<feature type="binding site" evidence="10">
    <location>
        <position position="262"/>
    </location>
    <ligand>
        <name>Zn(2+)</name>
        <dbReference type="ChEBI" id="CHEBI:29105"/>
    </ligand>
</feature>
<evidence type="ECO:0000256" key="7">
    <source>
        <dbReference type="ARBA" id="ARBA00022833"/>
    </source>
</evidence>
<feature type="short sequence motif" description="'KMSKS' region" evidence="10">
    <location>
        <begin position="319"/>
        <end position="323"/>
    </location>
</feature>
<dbReference type="GO" id="GO:0005829">
    <property type="term" value="C:cytosol"/>
    <property type="evidence" value="ECO:0007669"/>
    <property type="project" value="TreeGrafter"/>
</dbReference>
<dbReference type="NCBIfam" id="TIGR03447">
    <property type="entry name" value="mycothiol_MshC"/>
    <property type="match status" value="1"/>
</dbReference>
<evidence type="ECO:0000256" key="4">
    <source>
        <dbReference type="ARBA" id="ARBA00022598"/>
    </source>
</evidence>
<feature type="short sequence motif" description="'HIGH' region" evidence="10">
    <location>
        <begin position="45"/>
        <end position="55"/>
    </location>
</feature>
<dbReference type="AlphaFoldDB" id="A0A931CJ64"/>
<evidence type="ECO:0000256" key="10">
    <source>
        <dbReference type="HAMAP-Rule" id="MF_01697"/>
    </source>
</evidence>
<keyword evidence="13" id="KW-1185">Reference proteome</keyword>
<evidence type="ECO:0000256" key="3">
    <source>
        <dbReference type="ARBA" id="ARBA00011245"/>
    </source>
</evidence>
<gene>
    <name evidence="10 12" type="primary">mshC</name>
    <name evidence="12" type="ORF">IV500_09310</name>
</gene>
<keyword evidence="7 10" id="KW-0862">Zinc</keyword>
<feature type="binding site" evidence="10">
    <location>
        <position position="258"/>
    </location>
    <ligand>
        <name>L-cysteinyl-5'-AMP</name>
        <dbReference type="ChEBI" id="CHEBI:144924"/>
    </ligand>
</feature>
<evidence type="ECO:0000256" key="6">
    <source>
        <dbReference type="ARBA" id="ARBA00022741"/>
    </source>
</evidence>
<name>A0A931CJ64_9MICC</name>
<evidence type="ECO:0000256" key="8">
    <source>
        <dbReference type="ARBA" id="ARBA00022840"/>
    </source>
</evidence>
<dbReference type="GO" id="GO:0006423">
    <property type="term" value="P:cysteinyl-tRNA aminoacylation"/>
    <property type="evidence" value="ECO:0007669"/>
    <property type="project" value="TreeGrafter"/>
</dbReference>
<keyword evidence="6 10" id="KW-0547">Nucleotide-binding</keyword>
<evidence type="ECO:0000313" key="12">
    <source>
        <dbReference type="EMBL" id="MBG0739582.1"/>
    </source>
</evidence>
<dbReference type="PANTHER" id="PTHR10890">
    <property type="entry name" value="CYSTEINYL-TRNA SYNTHETASE"/>
    <property type="match status" value="1"/>
</dbReference>
<feature type="binding site" evidence="10">
    <location>
        <position position="43"/>
    </location>
    <ligand>
        <name>Zn(2+)</name>
        <dbReference type="ChEBI" id="CHEBI:29105"/>
    </ligand>
</feature>
<keyword evidence="8 10" id="KW-0067">ATP-binding</keyword>
<dbReference type="SUPFAM" id="SSF52374">
    <property type="entry name" value="Nucleotidylyl transferase"/>
    <property type="match status" value="1"/>
</dbReference>
<dbReference type="InterPro" id="IPR014729">
    <property type="entry name" value="Rossmann-like_a/b/a_fold"/>
</dbReference>
<feature type="binding site" evidence="10">
    <location>
        <begin position="43"/>
        <end position="46"/>
    </location>
    <ligand>
        <name>L-cysteinyl-5'-AMP</name>
        <dbReference type="ChEBI" id="CHEBI:144924"/>
    </ligand>
</feature>
<comment type="caution">
    <text evidence="12">The sequence shown here is derived from an EMBL/GenBank/DDBJ whole genome shotgun (WGS) entry which is preliminary data.</text>
</comment>
<dbReference type="GO" id="GO:0004817">
    <property type="term" value="F:cysteine-tRNA ligase activity"/>
    <property type="evidence" value="ECO:0007669"/>
    <property type="project" value="TreeGrafter"/>
</dbReference>